<evidence type="ECO:0000313" key="3">
    <source>
        <dbReference type="Proteomes" id="UP000318186"/>
    </source>
</evidence>
<dbReference type="AlphaFoldDB" id="A0A561TXW9"/>
<evidence type="ECO:0000313" key="2">
    <source>
        <dbReference type="EMBL" id="TWF91962.1"/>
    </source>
</evidence>
<organism evidence="2 3">
    <name type="scientific">Streptomyces brevispora</name>
    <dbReference type="NCBI Taxonomy" id="887462"/>
    <lineage>
        <taxon>Bacteria</taxon>
        <taxon>Bacillati</taxon>
        <taxon>Actinomycetota</taxon>
        <taxon>Actinomycetes</taxon>
        <taxon>Kitasatosporales</taxon>
        <taxon>Streptomycetaceae</taxon>
        <taxon>Streptomyces</taxon>
    </lineage>
</organism>
<dbReference type="InterPro" id="IPR011032">
    <property type="entry name" value="GroES-like_sf"/>
</dbReference>
<proteinExistence type="predicted"/>
<dbReference type="Gene3D" id="3.90.180.10">
    <property type="entry name" value="Medium-chain alcohol dehydrogenases, catalytic domain"/>
    <property type="match status" value="1"/>
</dbReference>
<dbReference type="Proteomes" id="UP000318186">
    <property type="component" value="Unassembled WGS sequence"/>
</dbReference>
<evidence type="ECO:0000256" key="1">
    <source>
        <dbReference type="SAM" id="MobiDB-lite"/>
    </source>
</evidence>
<dbReference type="EMBL" id="VIWW01000002">
    <property type="protein sequence ID" value="TWF91962.1"/>
    <property type="molecule type" value="Genomic_DNA"/>
</dbReference>
<dbReference type="SUPFAM" id="SSF50129">
    <property type="entry name" value="GroES-like"/>
    <property type="match status" value="1"/>
</dbReference>
<sequence>MPKAYVFTRNGGPEAEAFVKQDAPVPGAGEPLVAVRAAGAKPVDRKRRTGYTRPGSEPQPFPTVLSSEAAADVAVFGLVGGGTLKDARGQTVTEVTA</sequence>
<reference evidence="2 3" key="1">
    <citation type="submission" date="2019-06" db="EMBL/GenBank/DDBJ databases">
        <title>Sequencing the genomes of 1000 actinobacteria strains.</title>
        <authorList>
            <person name="Klenk H.-P."/>
        </authorList>
    </citation>
    <scope>NUCLEOTIDE SEQUENCE [LARGE SCALE GENOMIC DNA]</scope>
    <source>
        <strain evidence="2 3">DSM 42059</strain>
    </source>
</reference>
<feature type="region of interest" description="Disordered" evidence="1">
    <location>
        <begin position="38"/>
        <end position="62"/>
    </location>
</feature>
<name>A0A561TXW9_9ACTN</name>
<protein>
    <submittedName>
        <fullName evidence="2">Uncharacterized protein</fullName>
    </submittedName>
</protein>
<comment type="caution">
    <text evidence="2">The sequence shown here is derived from an EMBL/GenBank/DDBJ whole genome shotgun (WGS) entry which is preliminary data.</text>
</comment>
<accession>A0A561TXW9</accession>
<dbReference type="RefSeq" id="WP_375881969.1">
    <property type="nucleotide sequence ID" value="NZ_CP109114.1"/>
</dbReference>
<gene>
    <name evidence="2" type="ORF">FHX80_12280</name>
</gene>